<protein>
    <submittedName>
        <fullName evidence="1">Uncharacterized protein</fullName>
    </submittedName>
</protein>
<evidence type="ECO:0000313" key="2">
    <source>
        <dbReference type="Proteomes" id="UP000036176"/>
    </source>
</evidence>
<dbReference type="EMBL" id="JYNX01000019">
    <property type="protein sequence ID" value="KMO84145.1"/>
    <property type="molecule type" value="Genomic_DNA"/>
</dbReference>
<gene>
    <name evidence="1" type="ORF">MCHUDSM44219_00951</name>
</gene>
<keyword evidence="2" id="KW-1185">Reference proteome</keyword>
<name>A0A0J6WLC7_MYCCU</name>
<reference evidence="1 2" key="1">
    <citation type="journal article" date="2015" name="Genome Biol. Evol.">
        <title>Characterization of Three Mycobacterium spp. with Potential Use in Bioremediation by Genome Sequencing and Comparative Genomics.</title>
        <authorList>
            <person name="Das S."/>
            <person name="Pettersson B.M."/>
            <person name="Behra P.R."/>
            <person name="Ramesh M."/>
            <person name="Dasgupta S."/>
            <person name="Bhattacharya A."/>
            <person name="Kirsebom L.A."/>
        </authorList>
    </citation>
    <scope>NUCLEOTIDE SEQUENCE [LARGE SCALE GENOMIC DNA]</scope>
    <source>
        <strain evidence="1 2">DSM 44219</strain>
    </source>
</reference>
<sequence>MIDLGLGGKRLRSVLIEHSVLLQLSEGHFVLIASPFTLVREGMLVAFSPEEDPDEAFGPIRQLIRRAVVEATADESGLLRICFGDGTALQVPSDDAYEAWNVSGPGGALVVCMPGGELAVWNKDTSGLNS</sequence>
<accession>A0A0J6WLC7</accession>
<dbReference type="RefSeq" id="WP_236695351.1">
    <property type="nucleotide sequence ID" value="NZ_JYNX01000019.1"/>
</dbReference>
<dbReference type="Pfam" id="PF19686">
    <property type="entry name" value="DUF6188"/>
    <property type="match status" value="1"/>
</dbReference>
<proteinExistence type="predicted"/>
<dbReference type="PATRIC" id="fig|1800.3.peg.954"/>
<dbReference type="Proteomes" id="UP000036176">
    <property type="component" value="Unassembled WGS sequence"/>
</dbReference>
<dbReference type="AlphaFoldDB" id="A0A0J6WLC7"/>
<organism evidence="1 2">
    <name type="scientific">Mycolicibacterium chubuense</name>
    <name type="common">Mycobacterium chubuense</name>
    <dbReference type="NCBI Taxonomy" id="1800"/>
    <lineage>
        <taxon>Bacteria</taxon>
        <taxon>Bacillati</taxon>
        <taxon>Actinomycetota</taxon>
        <taxon>Actinomycetes</taxon>
        <taxon>Mycobacteriales</taxon>
        <taxon>Mycobacteriaceae</taxon>
        <taxon>Mycolicibacterium</taxon>
    </lineage>
</organism>
<comment type="caution">
    <text evidence="1">The sequence shown here is derived from an EMBL/GenBank/DDBJ whole genome shotgun (WGS) entry which is preliminary data.</text>
</comment>
<evidence type="ECO:0000313" key="1">
    <source>
        <dbReference type="EMBL" id="KMO84145.1"/>
    </source>
</evidence>
<dbReference type="InterPro" id="IPR046179">
    <property type="entry name" value="DUF6188"/>
</dbReference>